<feature type="binding site" evidence="8">
    <location>
        <position position="338"/>
    </location>
    <ligand>
        <name>Mn(2+)</name>
        <dbReference type="ChEBI" id="CHEBI:29035"/>
        <label>2</label>
    </ligand>
</feature>
<keyword evidence="5 8" id="KW-0645">Protease</keyword>
<dbReference type="EC" id="3.4.11.1" evidence="8"/>
<dbReference type="SUPFAM" id="SSF53187">
    <property type="entry name" value="Zn-dependent exopeptidases"/>
    <property type="match status" value="1"/>
</dbReference>
<dbReference type="RefSeq" id="WP_102951133.1">
    <property type="nucleotide sequence ID" value="NZ_CP024847.1"/>
</dbReference>
<evidence type="ECO:0000256" key="5">
    <source>
        <dbReference type="ARBA" id="ARBA00022670"/>
    </source>
</evidence>
<dbReference type="GO" id="GO:0005737">
    <property type="term" value="C:cytoplasm"/>
    <property type="evidence" value="ECO:0007669"/>
    <property type="project" value="UniProtKB-SubCell"/>
</dbReference>
<evidence type="ECO:0000313" key="10">
    <source>
        <dbReference type="EMBL" id="AUR51836.1"/>
    </source>
</evidence>
<evidence type="ECO:0000256" key="1">
    <source>
        <dbReference type="ARBA" id="ARBA00000135"/>
    </source>
</evidence>
<evidence type="ECO:0000313" key="11">
    <source>
        <dbReference type="Proteomes" id="UP000236655"/>
    </source>
</evidence>
<feature type="active site" evidence="8">
    <location>
        <position position="340"/>
    </location>
</feature>
<evidence type="ECO:0000259" key="9">
    <source>
        <dbReference type="PROSITE" id="PS00631"/>
    </source>
</evidence>
<evidence type="ECO:0000256" key="4">
    <source>
        <dbReference type="ARBA" id="ARBA00022438"/>
    </source>
</evidence>
<dbReference type="OrthoDB" id="9809354at2"/>
<dbReference type="SUPFAM" id="SSF52949">
    <property type="entry name" value="Macro domain-like"/>
    <property type="match status" value="1"/>
</dbReference>
<comment type="cofactor">
    <cofactor evidence="8">
        <name>Mn(2+)</name>
        <dbReference type="ChEBI" id="CHEBI:29035"/>
    </cofactor>
    <text evidence="8">Binds 2 manganese ions per subunit.</text>
</comment>
<dbReference type="InterPro" id="IPR043472">
    <property type="entry name" value="Macro_dom-like"/>
</dbReference>
<dbReference type="Pfam" id="PF02789">
    <property type="entry name" value="Peptidase_M17_N"/>
    <property type="match status" value="1"/>
</dbReference>
<dbReference type="InterPro" id="IPR000819">
    <property type="entry name" value="Peptidase_M17_C"/>
</dbReference>
<dbReference type="CDD" id="cd00433">
    <property type="entry name" value="Peptidase_M17"/>
    <property type="match status" value="1"/>
</dbReference>
<dbReference type="Pfam" id="PF00883">
    <property type="entry name" value="Peptidase_M17"/>
    <property type="match status" value="1"/>
</dbReference>
<dbReference type="PANTHER" id="PTHR11963">
    <property type="entry name" value="LEUCINE AMINOPEPTIDASE-RELATED"/>
    <property type="match status" value="1"/>
</dbReference>
<dbReference type="NCBIfam" id="NF002074">
    <property type="entry name" value="PRK00913.1-4"/>
    <property type="match status" value="1"/>
</dbReference>
<dbReference type="EMBL" id="CP024847">
    <property type="protein sequence ID" value="AUR51836.1"/>
    <property type="molecule type" value="Genomic_DNA"/>
</dbReference>
<keyword evidence="7 8" id="KW-0464">Manganese</keyword>
<feature type="binding site" evidence="8">
    <location>
        <position position="338"/>
    </location>
    <ligand>
        <name>Mn(2+)</name>
        <dbReference type="ChEBI" id="CHEBI:29035"/>
        <label>1</label>
    </ligand>
</feature>
<dbReference type="Proteomes" id="UP000236655">
    <property type="component" value="Chromosome"/>
</dbReference>
<dbReference type="GO" id="GO:0070006">
    <property type="term" value="F:metalloaminopeptidase activity"/>
    <property type="evidence" value="ECO:0007669"/>
    <property type="project" value="InterPro"/>
</dbReference>
<feature type="binding site" evidence="8">
    <location>
        <position position="277"/>
    </location>
    <ligand>
        <name>Mn(2+)</name>
        <dbReference type="ChEBI" id="CHEBI:29035"/>
        <label>2</label>
    </ligand>
</feature>
<keyword evidence="6 8" id="KW-0378">Hydrolase</keyword>
<feature type="active site" evidence="8">
    <location>
        <position position="266"/>
    </location>
</feature>
<comment type="subcellular location">
    <subcellularLocation>
        <location evidence="8">Cytoplasm</location>
    </subcellularLocation>
</comment>
<feature type="binding site" evidence="8">
    <location>
        <position position="259"/>
    </location>
    <ligand>
        <name>Mn(2+)</name>
        <dbReference type="ChEBI" id="CHEBI:29035"/>
        <label>2</label>
    </ligand>
</feature>
<dbReference type="KEGG" id="nba:CUN60_05835"/>
<feature type="binding site" evidence="8">
    <location>
        <position position="259"/>
    </location>
    <ligand>
        <name>Mn(2+)</name>
        <dbReference type="ChEBI" id="CHEBI:29035"/>
        <label>1</label>
    </ligand>
</feature>
<dbReference type="Gene3D" id="3.40.630.10">
    <property type="entry name" value="Zn peptidases"/>
    <property type="match status" value="1"/>
</dbReference>
<dbReference type="Gene3D" id="3.40.220.10">
    <property type="entry name" value="Leucine Aminopeptidase, subunit E, domain 1"/>
    <property type="match status" value="1"/>
</dbReference>
<reference evidence="11" key="1">
    <citation type="submission" date="2017-11" db="EMBL/GenBank/DDBJ databases">
        <authorList>
            <person name="Chan K.G."/>
            <person name="Lee L.S."/>
        </authorList>
    </citation>
    <scope>NUCLEOTIDE SEQUENCE [LARGE SCALE GENOMIC DNA]</scope>
    <source>
        <strain evidence="11">DSM 100970</strain>
    </source>
</reference>
<gene>
    <name evidence="8" type="primary">pepA</name>
    <name evidence="10" type="ORF">CUN60_05835</name>
</gene>
<dbReference type="AlphaFoldDB" id="A0A2I7N5U2"/>
<keyword evidence="8" id="KW-0479">Metal-binding</keyword>
<protein>
    <recommendedName>
        <fullName evidence="8">Probable cytosol aminopeptidase</fullName>
        <ecNumber evidence="8">3.4.11.1</ecNumber>
    </recommendedName>
    <alternativeName>
        <fullName evidence="8">Leucine aminopeptidase</fullName>
        <shortName evidence="8">LAP</shortName>
        <ecNumber evidence="8">3.4.11.10</ecNumber>
    </alternativeName>
    <alternativeName>
        <fullName evidence="8">Leucyl aminopeptidase</fullName>
    </alternativeName>
</protein>
<evidence type="ECO:0000256" key="8">
    <source>
        <dbReference type="HAMAP-Rule" id="MF_00181"/>
    </source>
</evidence>
<evidence type="ECO:0000256" key="3">
    <source>
        <dbReference type="ARBA" id="ARBA00009528"/>
    </source>
</evidence>
<evidence type="ECO:0000256" key="6">
    <source>
        <dbReference type="ARBA" id="ARBA00022801"/>
    </source>
</evidence>
<dbReference type="GO" id="GO:0030145">
    <property type="term" value="F:manganese ion binding"/>
    <property type="evidence" value="ECO:0007669"/>
    <property type="project" value="UniProtKB-UniRule"/>
</dbReference>
<dbReference type="InterPro" id="IPR011356">
    <property type="entry name" value="Leucine_aapep/pepB"/>
</dbReference>
<keyword evidence="8" id="KW-0963">Cytoplasm</keyword>
<name>A0A2I7N5U2_9NEIS</name>
<feature type="binding site" evidence="8">
    <location>
        <position position="254"/>
    </location>
    <ligand>
        <name>Mn(2+)</name>
        <dbReference type="ChEBI" id="CHEBI:29035"/>
        <label>2</label>
    </ligand>
</feature>
<dbReference type="InterPro" id="IPR008283">
    <property type="entry name" value="Peptidase_M17_N"/>
</dbReference>
<dbReference type="InterPro" id="IPR023042">
    <property type="entry name" value="Peptidase_M17_leu_NH2_pept"/>
</dbReference>
<sequence length="482" mass="52421">MQFKFKHTKINFVEKPKSSGGFNIQFDFGEQLKSSYLELSQLDKKYVTVDLSKAGAILTHANNVFVSFGNKEKFNANSVVSAVAATLARFISGNKIDEVTIHLNDQLLEDNKLATTEFVEQLLVEMINGLYYFDDFKSEKNSLKLGKINFKSKTDLGKSITNAIAILEGLFIVRDLGNNPPNVATPTYLAKTAKDFEKINKNVSAEILTEKEIKELEMNAFLGVAKGSKEEPRFIKLEYKGGKKNAKPIVLVGKGITFDSGGISLKPGANMDDMKFDMCGAATVLGVFAAVAGLGLEVNLITLVAACENMPSGKAQKPGDIVTSMSGKTIEILNTDAEGRLILCDALHYAKQFKPEFVVDVATLTGACVIALGNVASGLYVNDEDLYVDIEAASLKANDKVWRMPLFDEYTKMIQGNHADLLNIGGWGGKGGSATAAAFLKEFIDYKWAHLDIAGVANSPEAKGATGRPFKLLVELIRSRIK</sequence>
<dbReference type="HAMAP" id="MF_00181">
    <property type="entry name" value="Cytosol_peptidase_M17"/>
    <property type="match status" value="1"/>
</dbReference>
<comment type="catalytic activity">
    <reaction evidence="1 8">
        <text>Release of an N-terminal amino acid, Xaa-|-Yaa-, in which Xaa is preferably Leu, but may be other amino acids including Pro although not Arg or Lys, and Yaa may be Pro. Amino acid amides and methyl esters are also readily hydrolyzed, but rates on arylamides are exceedingly low.</text>
        <dbReference type="EC" id="3.4.11.1"/>
    </reaction>
</comment>
<keyword evidence="11" id="KW-1185">Reference proteome</keyword>
<organism evidence="10 11">
    <name type="scientific">Aquella oligotrophica</name>
    <dbReference type="NCBI Taxonomy" id="2067065"/>
    <lineage>
        <taxon>Bacteria</taxon>
        <taxon>Pseudomonadati</taxon>
        <taxon>Pseudomonadota</taxon>
        <taxon>Betaproteobacteria</taxon>
        <taxon>Neisseriales</taxon>
        <taxon>Neisseriaceae</taxon>
        <taxon>Aquella</taxon>
    </lineage>
</organism>
<comment type="function">
    <text evidence="8">Presumably involved in the processing and regular turnover of intracellular proteins. Catalyzes the removal of unsubstituted N-terminal amino acids from various peptides.</text>
</comment>
<evidence type="ECO:0000256" key="7">
    <source>
        <dbReference type="ARBA" id="ARBA00023211"/>
    </source>
</evidence>
<dbReference type="PROSITE" id="PS00631">
    <property type="entry name" value="CYTOSOL_AP"/>
    <property type="match status" value="1"/>
</dbReference>
<accession>A0A2I7N5U2</accession>
<dbReference type="GO" id="GO:0006508">
    <property type="term" value="P:proteolysis"/>
    <property type="evidence" value="ECO:0007669"/>
    <property type="project" value="UniProtKB-KW"/>
</dbReference>
<keyword evidence="4 8" id="KW-0031">Aminopeptidase</keyword>
<dbReference type="PANTHER" id="PTHR11963:SF23">
    <property type="entry name" value="CYTOSOL AMINOPEPTIDASE"/>
    <property type="match status" value="1"/>
</dbReference>
<proteinExistence type="inferred from homology"/>
<comment type="catalytic activity">
    <reaction evidence="2 8">
        <text>Release of an N-terminal amino acid, preferentially leucine, but not glutamic or aspartic acids.</text>
        <dbReference type="EC" id="3.4.11.10"/>
    </reaction>
</comment>
<dbReference type="PRINTS" id="PR00481">
    <property type="entry name" value="LAMNOPPTDASE"/>
</dbReference>
<evidence type="ECO:0000256" key="2">
    <source>
        <dbReference type="ARBA" id="ARBA00000967"/>
    </source>
</evidence>
<comment type="similarity">
    <text evidence="3 8">Belongs to the peptidase M17 family.</text>
</comment>
<feature type="domain" description="Cytosol aminopeptidase" evidence="9">
    <location>
        <begin position="334"/>
        <end position="341"/>
    </location>
</feature>
<dbReference type="EC" id="3.4.11.10" evidence="8"/>
<feature type="binding site" evidence="8">
    <location>
        <position position="336"/>
    </location>
    <ligand>
        <name>Mn(2+)</name>
        <dbReference type="ChEBI" id="CHEBI:29035"/>
        <label>1</label>
    </ligand>
</feature>